<gene>
    <name evidence="2" type="ORF">Q428_13980</name>
</gene>
<dbReference type="SUPFAM" id="SSF81593">
    <property type="entry name" value="Nucleotidyltransferase substrate binding subunit/domain"/>
    <property type="match status" value="1"/>
</dbReference>
<dbReference type="Proteomes" id="UP000019681">
    <property type="component" value="Unassembled WGS sequence"/>
</dbReference>
<comment type="caution">
    <text evidence="2">The sequence shown here is derived from an EMBL/GenBank/DDBJ whole genome shotgun (WGS) entry which is preliminary data.</text>
</comment>
<evidence type="ECO:0000313" key="2">
    <source>
        <dbReference type="EMBL" id="EYE87312.1"/>
    </source>
</evidence>
<protein>
    <submittedName>
        <fullName evidence="2">DNA-binding protein</fullName>
    </submittedName>
</protein>
<dbReference type="EMBL" id="AZQP01000069">
    <property type="protein sequence ID" value="EYE87312.1"/>
    <property type="molecule type" value="Genomic_DNA"/>
</dbReference>
<keyword evidence="3" id="KW-1185">Reference proteome</keyword>
<proteinExistence type="predicted"/>
<evidence type="ECO:0000313" key="3">
    <source>
        <dbReference type="Proteomes" id="UP000019681"/>
    </source>
</evidence>
<dbReference type="Gene3D" id="1.20.120.330">
    <property type="entry name" value="Nucleotidyltransferases domain 2"/>
    <property type="match status" value="1"/>
</dbReference>
<dbReference type="AlphaFoldDB" id="A0A017RRM9"/>
<name>A0A017RRM9_9CLOT</name>
<dbReference type="RefSeq" id="WP_035381636.1">
    <property type="nucleotide sequence ID" value="NZ_AZQP01000069.1"/>
</dbReference>
<sequence>MVDSVRHKEWFEMAKKDMRSAEILFEHDADNGIVCFHCQQAIEKYLKGFLINVTGELHEGHNLVKLCKKALAYNKALSEFIKDMAFVNTYYIETRYPAEDPLLVSKEDAEECIKIAIKVIERIQEVVNGSN</sequence>
<dbReference type="Pfam" id="PF05168">
    <property type="entry name" value="HEPN"/>
    <property type="match status" value="1"/>
</dbReference>
<feature type="domain" description="HEPN" evidence="1">
    <location>
        <begin position="11"/>
        <end position="119"/>
    </location>
</feature>
<reference evidence="2 3" key="1">
    <citation type="journal article" date="2014" name="Genome Announc.">
        <title>Draft Genome Sequence of Fervidicella metallireducens Strain AeBT, an Iron-Reducing Thermoanaerobe from the Great Artesian Basin.</title>
        <authorList>
            <person name="Patel B.K."/>
        </authorList>
    </citation>
    <scope>NUCLEOTIDE SEQUENCE [LARGE SCALE GENOMIC DNA]</scope>
    <source>
        <strain evidence="2 3">AeB</strain>
    </source>
</reference>
<organism evidence="2 3">
    <name type="scientific">Fervidicella metallireducens AeB</name>
    <dbReference type="NCBI Taxonomy" id="1403537"/>
    <lineage>
        <taxon>Bacteria</taxon>
        <taxon>Bacillati</taxon>
        <taxon>Bacillota</taxon>
        <taxon>Clostridia</taxon>
        <taxon>Eubacteriales</taxon>
        <taxon>Clostridiaceae</taxon>
        <taxon>Fervidicella</taxon>
    </lineage>
</organism>
<dbReference type="InterPro" id="IPR007842">
    <property type="entry name" value="HEPN_dom"/>
</dbReference>
<dbReference type="SMART" id="SM00748">
    <property type="entry name" value="HEPN"/>
    <property type="match status" value="1"/>
</dbReference>
<evidence type="ECO:0000259" key="1">
    <source>
        <dbReference type="PROSITE" id="PS50910"/>
    </source>
</evidence>
<accession>A0A017RRM9</accession>
<dbReference type="STRING" id="1403537.Q428_13980"/>
<dbReference type="PROSITE" id="PS50910">
    <property type="entry name" value="HEPN"/>
    <property type="match status" value="1"/>
</dbReference>
<dbReference type="GO" id="GO:0003677">
    <property type="term" value="F:DNA binding"/>
    <property type="evidence" value="ECO:0007669"/>
    <property type="project" value="UniProtKB-KW"/>
</dbReference>
<keyword evidence="2" id="KW-0238">DNA-binding</keyword>